<evidence type="ECO:0000256" key="1">
    <source>
        <dbReference type="ARBA" id="ARBA00006420"/>
    </source>
</evidence>
<dbReference type="SUPFAM" id="SSF117916">
    <property type="entry name" value="Fe-S cluster assembly (FSCA) domain-like"/>
    <property type="match status" value="1"/>
</dbReference>
<dbReference type="SMART" id="SM00932">
    <property type="entry name" value="Nfu_N"/>
    <property type="match status" value="1"/>
</dbReference>
<dbReference type="InterPro" id="IPR001075">
    <property type="entry name" value="NIF_FeS_clus_asmbl_NifU_C"/>
</dbReference>
<dbReference type="PIRSF" id="PIRSF036773">
    <property type="entry name" value="HIRIP5"/>
    <property type="match status" value="1"/>
</dbReference>
<feature type="domain" description="Scaffold protein Nfu/NifU N-terminal" evidence="2">
    <location>
        <begin position="18"/>
        <end position="111"/>
    </location>
</feature>
<dbReference type="OrthoDB" id="565552at2759"/>
<evidence type="ECO:0000313" key="4">
    <source>
        <dbReference type="Proteomes" id="UP000243052"/>
    </source>
</evidence>
<dbReference type="GO" id="GO:0005506">
    <property type="term" value="F:iron ion binding"/>
    <property type="evidence" value="ECO:0007669"/>
    <property type="project" value="InterPro"/>
</dbReference>
<dbReference type="SUPFAM" id="SSF110836">
    <property type="entry name" value="Hypothetical protein SAV1430"/>
    <property type="match status" value="1"/>
</dbReference>
<dbReference type="InterPro" id="IPR014824">
    <property type="entry name" value="Nfu/NifU_N"/>
</dbReference>
<dbReference type="GO" id="GO:0005739">
    <property type="term" value="C:mitochondrion"/>
    <property type="evidence" value="ECO:0007669"/>
    <property type="project" value="TreeGrafter"/>
</dbReference>
<dbReference type="PANTHER" id="PTHR11178:SF1">
    <property type="entry name" value="NFU1 IRON-SULFUR CLUSTER SCAFFOLD HOMOLOG, MITOCHONDRIAL"/>
    <property type="match status" value="1"/>
</dbReference>
<sequence length="246" mass="27941">MLRLGKVCKVIPRRFLNINTLSTPNENALKFISTDGELLQEKGAPSVEIKNTQINLIPYVPLASRIFSQCPMVESLMIGNDFITINKDELVNWNQVTPTVMDILTQHLASGAATVLPEFYDAQVEDNKHSMPAPTFEYDEDEQEISEMIEELIKTRIRPAIMEDGGDILYRGWNPETGIVYLKLQGACKSCSSSEVTLKHGIESMLKHYIEEVQGVEQVIDPEEQVALEEFKKLEERIQNKSRKQE</sequence>
<dbReference type="Proteomes" id="UP000243052">
    <property type="component" value="Chromosome viii"/>
</dbReference>
<gene>
    <name evidence="3" type="ORF">AW171_hschr85009</name>
</gene>
<name>A0A120K2X6_9SACH</name>
<dbReference type="InterPro" id="IPR036498">
    <property type="entry name" value="Nfu/NifU_N_sf"/>
</dbReference>
<dbReference type="Pfam" id="PF08712">
    <property type="entry name" value="Nfu_N"/>
    <property type="match status" value="1"/>
</dbReference>
<dbReference type="Pfam" id="PF01106">
    <property type="entry name" value="NifU"/>
    <property type="match status" value="1"/>
</dbReference>
<evidence type="ECO:0000259" key="2">
    <source>
        <dbReference type="SMART" id="SM00932"/>
    </source>
</evidence>
<comment type="similarity">
    <text evidence="1">Belongs to the NifU family.</text>
</comment>
<evidence type="ECO:0000313" key="3">
    <source>
        <dbReference type="EMBL" id="AMD22938.1"/>
    </source>
</evidence>
<dbReference type="InterPro" id="IPR035433">
    <property type="entry name" value="NFU1-like"/>
</dbReference>
<reference evidence="3 4" key="1">
    <citation type="submission" date="2016-01" db="EMBL/GenBank/DDBJ databases">
        <title>Genome sequence of the yeast Holleya sinecauda.</title>
        <authorList>
            <person name="Dietrich F.S."/>
        </authorList>
    </citation>
    <scope>NUCLEOTIDE SEQUENCE [LARGE SCALE GENOMIC DNA]</scope>
    <source>
        <strain evidence="3 4">ATCC 58844</strain>
    </source>
</reference>
<dbReference type="PANTHER" id="PTHR11178">
    <property type="entry name" value="IRON-SULFUR CLUSTER SCAFFOLD PROTEIN NFU-RELATED"/>
    <property type="match status" value="1"/>
</dbReference>
<organism evidence="3 4">
    <name type="scientific">Eremothecium sinecaudum</name>
    <dbReference type="NCBI Taxonomy" id="45286"/>
    <lineage>
        <taxon>Eukaryota</taxon>
        <taxon>Fungi</taxon>
        <taxon>Dikarya</taxon>
        <taxon>Ascomycota</taxon>
        <taxon>Saccharomycotina</taxon>
        <taxon>Saccharomycetes</taxon>
        <taxon>Saccharomycetales</taxon>
        <taxon>Saccharomycetaceae</taxon>
        <taxon>Eremothecium</taxon>
    </lineage>
</organism>
<dbReference type="FunFam" id="3.30.300.130:FF:000001">
    <property type="entry name" value="NFU1 iron-sulfur cluster scaffold"/>
    <property type="match status" value="1"/>
</dbReference>
<dbReference type="Gene3D" id="3.30.300.130">
    <property type="entry name" value="Fe-S cluster assembly (FSCA)"/>
    <property type="match status" value="1"/>
</dbReference>
<protein>
    <submittedName>
        <fullName evidence="3">HHR169Wp</fullName>
    </submittedName>
</protein>
<dbReference type="GeneID" id="28726315"/>
<proteinExistence type="inferred from homology"/>
<accession>A0A120K2X6</accession>
<dbReference type="RefSeq" id="XP_017989934.1">
    <property type="nucleotide sequence ID" value="XM_018134445.1"/>
</dbReference>
<dbReference type="InterPro" id="IPR034904">
    <property type="entry name" value="FSCA_dom_sf"/>
</dbReference>
<dbReference type="Gene3D" id="3.30.1370.70">
    <property type="entry name" value="Scaffold protein Nfu/NifU, N-terminal domain"/>
    <property type="match status" value="1"/>
</dbReference>
<dbReference type="EMBL" id="CP014248">
    <property type="protein sequence ID" value="AMD22938.1"/>
    <property type="molecule type" value="Genomic_DNA"/>
</dbReference>
<dbReference type="GO" id="GO:0051536">
    <property type="term" value="F:iron-sulfur cluster binding"/>
    <property type="evidence" value="ECO:0007669"/>
    <property type="project" value="InterPro"/>
</dbReference>
<dbReference type="STRING" id="45286.A0A120K2X6"/>
<keyword evidence="4" id="KW-1185">Reference proteome</keyword>
<dbReference type="GO" id="GO:0016226">
    <property type="term" value="P:iron-sulfur cluster assembly"/>
    <property type="evidence" value="ECO:0007669"/>
    <property type="project" value="InterPro"/>
</dbReference>
<dbReference type="AlphaFoldDB" id="A0A120K2X6"/>